<feature type="transmembrane region" description="Helical" evidence="6">
    <location>
        <begin position="331"/>
        <end position="351"/>
    </location>
</feature>
<dbReference type="PANTHER" id="PTHR43243">
    <property type="entry name" value="INNER MEMBRANE TRANSPORTER YGJI-RELATED"/>
    <property type="match status" value="1"/>
</dbReference>
<evidence type="ECO:0000256" key="2">
    <source>
        <dbReference type="ARBA" id="ARBA00008572"/>
    </source>
</evidence>
<evidence type="ECO:0000313" key="8">
    <source>
        <dbReference type="EMBL" id="KAI5061952.1"/>
    </source>
</evidence>
<reference evidence="8" key="1">
    <citation type="submission" date="2021-01" db="EMBL/GenBank/DDBJ databases">
        <title>Adiantum capillus-veneris genome.</title>
        <authorList>
            <person name="Fang Y."/>
            <person name="Liao Q."/>
        </authorList>
    </citation>
    <scope>NUCLEOTIDE SEQUENCE</scope>
    <source>
        <strain evidence="8">H3</strain>
        <tissue evidence="8">Leaf</tissue>
    </source>
</reference>
<feature type="transmembrane region" description="Helical" evidence="6">
    <location>
        <begin position="357"/>
        <end position="376"/>
    </location>
</feature>
<dbReference type="Pfam" id="PF13906">
    <property type="entry name" value="AA_permease_C"/>
    <property type="match status" value="1"/>
</dbReference>
<feature type="transmembrane region" description="Helical" evidence="6">
    <location>
        <begin position="197"/>
        <end position="218"/>
    </location>
</feature>
<gene>
    <name evidence="8" type="ORF">GOP47_0022491</name>
</gene>
<sequence>MPRFTKDDFFPDPSFDNLRAYTSALAQTPARLRNRLFARADPAAEVSAVRSRSRNEMKRTLNWWDLGWLAIGAVIGAGIFVLSGIEAREDAGPAIILSFVAAGFAAMLAVFCYTEFAIEIPVAGGSFAYLRVELGDFVAFIAAGNIVLECLIGSAALGRAWTSYFAKLCNHEPDDFRLINADPSNYKPFLPYGVRGVFKGASVVFFAYLGFDTVCTVAEETKNPKRDIPIGLFASMTVVTILYCLMALTLCMMQNYAEVDINAPFSAAFTNAVGWKWAQYVVAIGALKSMSSVLLVGSVGQARYVAHMARTHILPPWFAYVHEKTGTPVNATMSIIIASCFIALFTNLHILSNLLSISTLFIFMLVALSLIVRRHYVSGETSSRHQKLLIVFLALIIGSSVATSAYWGATEGKGWILYTVTVPIWFAATLGLAVFVPKARQPKFWGVPFVPWVPSLCIATNSFLLGSMDRDSYIRFGVWTLLMLVYYVFYGLHASYDAAQEIKSTHTISNAPIYLEEGAQTRALKAENSPNNGLTDNQKV</sequence>
<name>A0A9D4U5V8_ADICA</name>
<dbReference type="PANTHER" id="PTHR43243:SF1">
    <property type="entry name" value="CATIONIC AMINO ACID TRANSPORTER 1"/>
    <property type="match status" value="1"/>
</dbReference>
<dbReference type="EMBL" id="JABFUD020000022">
    <property type="protein sequence ID" value="KAI5061952.1"/>
    <property type="molecule type" value="Genomic_DNA"/>
</dbReference>
<organism evidence="8 9">
    <name type="scientific">Adiantum capillus-veneris</name>
    <name type="common">Maidenhair fern</name>
    <dbReference type="NCBI Taxonomy" id="13818"/>
    <lineage>
        <taxon>Eukaryota</taxon>
        <taxon>Viridiplantae</taxon>
        <taxon>Streptophyta</taxon>
        <taxon>Embryophyta</taxon>
        <taxon>Tracheophyta</taxon>
        <taxon>Polypodiopsida</taxon>
        <taxon>Polypodiidae</taxon>
        <taxon>Polypodiales</taxon>
        <taxon>Pteridineae</taxon>
        <taxon>Pteridaceae</taxon>
        <taxon>Vittarioideae</taxon>
        <taxon>Adiantum</taxon>
    </lineage>
</organism>
<proteinExistence type="inferred from homology"/>
<evidence type="ECO:0000256" key="1">
    <source>
        <dbReference type="ARBA" id="ARBA00004141"/>
    </source>
</evidence>
<evidence type="ECO:0000256" key="6">
    <source>
        <dbReference type="SAM" id="Phobius"/>
    </source>
</evidence>
<keyword evidence="5 6" id="KW-0472">Membrane</keyword>
<feature type="transmembrane region" description="Helical" evidence="6">
    <location>
        <begin position="444"/>
        <end position="464"/>
    </location>
</feature>
<dbReference type="AlphaFoldDB" id="A0A9D4U5V8"/>
<evidence type="ECO:0000259" key="7">
    <source>
        <dbReference type="Pfam" id="PF13906"/>
    </source>
</evidence>
<feature type="transmembrane region" description="Helical" evidence="6">
    <location>
        <begin position="94"/>
        <end position="116"/>
    </location>
</feature>
<dbReference type="GO" id="GO:0005313">
    <property type="term" value="F:L-glutamate transmembrane transporter activity"/>
    <property type="evidence" value="ECO:0007669"/>
    <property type="project" value="TreeGrafter"/>
</dbReference>
<dbReference type="Pfam" id="PF13520">
    <property type="entry name" value="AA_permease_2"/>
    <property type="match status" value="2"/>
</dbReference>
<comment type="similarity">
    <text evidence="2">Belongs to the amino acid-polyamine-organocation (APC) superfamily. Cationic amino acid transporter (CAT) (TC 2.A.3.3) family.</text>
</comment>
<feature type="domain" description="Cationic amino acid transporter C-terminal" evidence="7">
    <location>
        <begin position="445"/>
        <end position="495"/>
    </location>
</feature>
<dbReference type="Proteomes" id="UP000886520">
    <property type="component" value="Chromosome 22"/>
</dbReference>
<evidence type="ECO:0000313" key="9">
    <source>
        <dbReference type="Proteomes" id="UP000886520"/>
    </source>
</evidence>
<feature type="transmembrane region" description="Helical" evidence="6">
    <location>
        <begin position="415"/>
        <end position="437"/>
    </location>
</feature>
<comment type="subcellular location">
    <subcellularLocation>
        <location evidence="1">Membrane</location>
        <topology evidence="1">Multi-pass membrane protein</topology>
    </subcellularLocation>
</comment>
<evidence type="ECO:0000256" key="3">
    <source>
        <dbReference type="ARBA" id="ARBA00022692"/>
    </source>
</evidence>
<dbReference type="Gene3D" id="1.20.1740.10">
    <property type="entry name" value="Amino acid/polyamine transporter I"/>
    <property type="match status" value="2"/>
</dbReference>
<protein>
    <recommendedName>
        <fullName evidence="7">Cationic amino acid transporter C-terminal domain-containing protein</fullName>
    </recommendedName>
</protein>
<dbReference type="GO" id="GO:0005886">
    <property type="term" value="C:plasma membrane"/>
    <property type="evidence" value="ECO:0007669"/>
    <property type="project" value="TreeGrafter"/>
</dbReference>
<dbReference type="InterPro" id="IPR002293">
    <property type="entry name" value="AA/rel_permease1"/>
</dbReference>
<keyword evidence="3 6" id="KW-0812">Transmembrane</keyword>
<dbReference type="OrthoDB" id="3900342at2759"/>
<keyword evidence="9" id="KW-1185">Reference proteome</keyword>
<feature type="transmembrane region" description="Helical" evidence="6">
    <location>
        <begin position="388"/>
        <end position="409"/>
    </location>
</feature>
<feature type="transmembrane region" description="Helical" evidence="6">
    <location>
        <begin position="137"/>
        <end position="157"/>
    </location>
</feature>
<dbReference type="InterPro" id="IPR029485">
    <property type="entry name" value="CAT_C"/>
</dbReference>
<dbReference type="GO" id="GO:0015189">
    <property type="term" value="F:L-lysine transmembrane transporter activity"/>
    <property type="evidence" value="ECO:0007669"/>
    <property type="project" value="TreeGrafter"/>
</dbReference>
<evidence type="ECO:0000256" key="5">
    <source>
        <dbReference type="ARBA" id="ARBA00023136"/>
    </source>
</evidence>
<accession>A0A9D4U5V8</accession>
<feature type="transmembrane region" description="Helical" evidence="6">
    <location>
        <begin position="230"/>
        <end position="257"/>
    </location>
</feature>
<evidence type="ECO:0000256" key="4">
    <source>
        <dbReference type="ARBA" id="ARBA00022989"/>
    </source>
</evidence>
<feature type="transmembrane region" description="Helical" evidence="6">
    <location>
        <begin position="61"/>
        <end position="82"/>
    </location>
</feature>
<keyword evidence="4 6" id="KW-1133">Transmembrane helix</keyword>
<feature type="transmembrane region" description="Helical" evidence="6">
    <location>
        <begin position="277"/>
        <end position="300"/>
    </location>
</feature>
<feature type="transmembrane region" description="Helical" evidence="6">
    <location>
        <begin position="476"/>
        <end position="496"/>
    </location>
</feature>
<comment type="caution">
    <text evidence="8">The sequence shown here is derived from an EMBL/GenBank/DDBJ whole genome shotgun (WGS) entry which is preliminary data.</text>
</comment>